<organism evidence="3 4">
    <name type="scientific">Trichonephila clavata</name>
    <name type="common">Joro spider</name>
    <name type="synonym">Nephila clavata</name>
    <dbReference type="NCBI Taxonomy" id="2740835"/>
    <lineage>
        <taxon>Eukaryota</taxon>
        <taxon>Metazoa</taxon>
        <taxon>Ecdysozoa</taxon>
        <taxon>Arthropoda</taxon>
        <taxon>Chelicerata</taxon>
        <taxon>Arachnida</taxon>
        <taxon>Araneae</taxon>
        <taxon>Araneomorphae</taxon>
        <taxon>Entelegynae</taxon>
        <taxon>Araneoidea</taxon>
        <taxon>Nephilidae</taxon>
        <taxon>Trichonephila</taxon>
    </lineage>
</organism>
<evidence type="ECO:0000256" key="1">
    <source>
        <dbReference type="SAM" id="Phobius"/>
    </source>
</evidence>
<dbReference type="Gene3D" id="2.60.40.10">
    <property type="entry name" value="Immunoglobulins"/>
    <property type="match status" value="1"/>
</dbReference>
<keyword evidence="1" id="KW-0472">Membrane</keyword>
<dbReference type="AlphaFoldDB" id="A0A8X6M0V6"/>
<feature type="domain" description="Fibronectin type-III" evidence="2">
    <location>
        <begin position="97"/>
        <end position="191"/>
    </location>
</feature>
<keyword evidence="1" id="KW-1133">Transmembrane helix</keyword>
<sequence length="237" mass="25937">APVCKNGAVQVFGVAKQETLNITCELEADPTDVQFHWALNNTVESMEVKKFISEGTSSTVFYTPRNMLGYGALLCWGSNNIGRQKDPCVYRVVPVGPPETMRNCLVTNHTTDSLLIQCEPGYDGGLPQTFHLEVYSSTNEHLRGNMTSEDSPSFLVQDLLTGTSFILVLYAANAKGRSNSVALVASTLRPAERHTAEEDESILSPMIGILIGIVSAFVILSIVIAIIVRLRTHEKHK</sequence>
<reference evidence="3" key="1">
    <citation type="submission" date="2020-07" db="EMBL/GenBank/DDBJ databases">
        <title>Multicomponent nature underlies the extraordinary mechanical properties of spider dragline silk.</title>
        <authorList>
            <person name="Kono N."/>
            <person name="Nakamura H."/>
            <person name="Mori M."/>
            <person name="Yoshida Y."/>
            <person name="Ohtoshi R."/>
            <person name="Malay A.D."/>
            <person name="Moran D.A.P."/>
            <person name="Tomita M."/>
            <person name="Numata K."/>
            <person name="Arakawa K."/>
        </authorList>
    </citation>
    <scope>NUCLEOTIDE SEQUENCE</scope>
</reference>
<dbReference type="PANTHER" id="PTHR23278:SF19">
    <property type="entry name" value="OBSCURIN"/>
    <property type="match status" value="1"/>
</dbReference>
<accession>A0A8X6M0V6</accession>
<proteinExistence type="predicted"/>
<comment type="caution">
    <text evidence="3">The sequence shown here is derived from an EMBL/GenBank/DDBJ whole genome shotgun (WGS) entry which is preliminary data.</text>
</comment>
<dbReference type="PANTHER" id="PTHR23278">
    <property type="entry name" value="SIDESTEP PROTEIN"/>
    <property type="match status" value="1"/>
</dbReference>
<dbReference type="SUPFAM" id="SSF48726">
    <property type="entry name" value="Immunoglobulin"/>
    <property type="match status" value="1"/>
</dbReference>
<keyword evidence="1" id="KW-0812">Transmembrane</keyword>
<feature type="non-terminal residue" evidence="3">
    <location>
        <position position="237"/>
    </location>
</feature>
<dbReference type="InterPro" id="IPR013783">
    <property type="entry name" value="Ig-like_fold"/>
</dbReference>
<gene>
    <name evidence="3" type="primary">AVEN_140673_1</name>
    <name evidence="3" type="ORF">TNCT_207251</name>
</gene>
<evidence type="ECO:0000313" key="3">
    <source>
        <dbReference type="EMBL" id="GFR27204.1"/>
    </source>
</evidence>
<keyword evidence="4" id="KW-1185">Reference proteome</keyword>
<feature type="transmembrane region" description="Helical" evidence="1">
    <location>
        <begin position="202"/>
        <end position="228"/>
    </location>
</feature>
<dbReference type="SUPFAM" id="SSF49265">
    <property type="entry name" value="Fibronectin type III"/>
    <property type="match status" value="1"/>
</dbReference>
<dbReference type="InterPro" id="IPR036116">
    <property type="entry name" value="FN3_sf"/>
</dbReference>
<dbReference type="Proteomes" id="UP000887116">
    <property type="component" value="Unassembled WGS sequence"/>
</dbReference>
<dbReference type="InterPro" id="IPR003961">
    <property type="entry name" value="FN3_dom"/>
</dbReference>
<name>A0A8X6M0V6_TRICU</name>
<protein>
    <recommendedName>
        <fullName evidence="2">Fibronectin type-III domain-containing protein</fullName>
    </recommendedName>
</protein>
<dbReference type="EMBL" id="BMAO01028762">
    <property type="protein sequence ID" value="GFR27204.1"/>
    <property type="molecule type" value="Genomic_DNA"/>
</dbReference>
<dbReference type="OrthoDB" id="6250964at2759"/>
<dbReference type="PROSITE" id="PS50853">
    <property type="entry name" value="FN3"/>
    <property type="match status" value="1"/>
</dbReference>
<dbReference type="InterPro" id="IPR036179">
    <property type="entry name" value="Ig-like_dom_sf"/>
</dbReference>
<evidence type="ECO:0000259" key="2">
    <source>
        <dbReference type="PROSITE" id="PS50853"/>
    </source>
</evidence>
<feature type="non-terminal residue" evidence="3">
    <location>
        <position position="1"/>
    </location>
</feature>
<evidence type="ECO:0000313" key="4">
    <source>
        <dbReference type="Proteomes" id="UP000887116"/>
    </source>
</evidence>